<keyword evidence="8" id="KW-0547">Nucleotide-binding</keyword>
<feature type="coiled-coil region" evidence="6">
    <location>
        <begin position="498"/>
        <end position="525"/>
    </location>
</feature>
<dbReference type="CDD" id="cd00075">
    <property type="entry name" value="HATPase"/>
    <property type="match status" value="1"/>
</dbReference>
<dbReference type="KEGG" id="cmav:ABHF33_08765"/>
<dbReference type="InterPro" id="IPR003661">
    <property type="entry name" value="HisK_dim/P_dom"/>
</dbReference>
<dbReference type="Gene3D" id="3.30.565.10">
    <property type="entry name" value="Histidine kinase-like ATPase, C-terminal domain"/>
    <property type="match status" value="1"/>
</dbReference>
<dbReference type="InterPro" id="IPR036890">
    <property type="entry name" value="HATPase_C_sf"/>
</dbReference>
<organism evidence="8">
    <name type="scientific">Chitinibacter mangrovi</name>
    <dbReference type="NCBI Taxonomy" id="3153927"/>
    <lineage>
        <taxon>Bacteria</taxon>
        <taxon>Pseudomonadati</taxon>
        <taxon>Pseudomonadota</taxon>
        <taxon>Betaproteobacteria</taxon>
        <taxon>Neisseriales</taxon>
        <taxon>Chitinibacteraceae</taxon>
        <taxon>Chitinibacter</taxon>
    </lineage>
</organism>
<dbReference type="Gene3D" id="1.10.287.130">
    <property type="match status" value="1"/>
</dbReference>
<evidence type="ECO:0000256" key="3">
    <source>
        <dbReference type="ARBA" id="ARBA00022553"/>
    </source>
</evidence>
<keyword evidence="8" id="KW-0067">ATP-binding</keyword>
<gene>
    <name evidence="8" type="ORF">ABHF33_08765</name>
</gene>
<dbReference type="GO" id="GO:0005524">
    <property type="term" value="F:ATP binding"/>
    <property type="evidence" value="ECO:0007669"/>
    <property type="project" value="UniProtKB-KW"/>
</dbReference>
<dbReference type="SMART" id="SM00065">
    <property type="entry name" value="GAF"/>
    <property type="match status" value="1"/>
</dbReference>
<dbReference type="InterPro" id="IPR036097">
    <property type="entry name" value="HisK_dim/P_sf"/>
</dbReference>
<dbReference type="InterPro" id="IPR019734">
    <property type="entry name" value="TPR_rpt"/>
</dbReference>
<dbReference type="PRINTS" id="PR00344">
    <property type="entry name" value="BCTRLSENSOR"/>
</dbReference>
<reference evidence="8" key="1">
    <citation type="submission" date="2024-05" db="EMBL/GenBank/DDBJ databases">
        <authorList>
            <person name="Yang L."/>
            <person name="Pan L."/>
        </authorList>
    </citation>
    <scope>NUCLEOTIDE SEQUENCE</scope>
    <source>
        <strain evidence="8">FCG-7</strain>
    </source>
</reference>
<dbReference type="SMART" id="SM00028">
    <property type="entry name" value="TPR"/>
    <property type="match status" value="6"/>
</dbReference>
<evidence type="ECO:0000259" key="7">
    <source>
        <dbReference type="PROSITE" id="PS50109"/>
    </source>
</evidence>
<dbReference type="Gene3D" id="3.30.450.40">
    <property type="match status" value="1"/>
</dbReference>
<dbReference type="SUPFAM" id="SSF47384">
    <property type="entry name" value="Homodimeric domain of signal transducing histidine kinase"/>
    <property type="match status" value="1"/>
</dbReference>
<keyword evidence="4" id="KW-0808">Transferase</keyword>
<keyword evidence="5" id="KW-0418">Kinase</keyword>
<dbReference type="SUPFAM" id="SSF55874">
    <property type="entry name" value="ATPase domain of HSP90 chaperone/DNA topoisomerase II/histidine kinase"/>
    <property type="match status" value="1"/>
</dbReference>
<dbReference type="GO" id="GO:0030295">
    <property type="term" value="F:protein kinase activator activity"/>
    <property type="evidence" value="ECO:0007669"/>
    <property type="project" value="TreeGrafter"/>
</dbReference>
<evidence type="ECO:0000256" key="1">
    <source>
        <dbReference type="ARBA" id="ARBA00000085"/>
    </source>
</evidence>
<proteinExistence type="predicted"/>
<dbReference type="SUPFAM" id="SSF55781">
    <property type="entry name" value="GAF domain-like"/>
    <property type="match status" value="1"/>
</dbReference>
<dbReference type="PANTHER" id="PTHR42878:SF14">
    <property type="entry name" value="OSMOLARITY TWO-COMPONENT SYSTEM PROTEIN SSK1"/>
    <property type="match status" value="1"/>
</dbReference>
<keyword evidence="6" id="KW-0175">Coiled coil</keyword>
<keyword evidence="3" id="KW-0597">Phosphoprotein</keyword>
<dbReference type="InterPro" id="IPR050351">
    <property type="entry name" value="BphY/WalK/GraS-like"/>
</dbReference>
<dbReference type="AlphaFoldDB" id="A0AAU7F6E4"/>
<dbReference type="InterPro" id="IPR011990">
    <property type="entry name" value="TPR-like_helical_dom_sf"/>
</dbReference>
<dbReference type="InterPro" id="IPR003594">
    <property type="entry name" value="HATPase_dom"/>
</dbReference>
<dbReference type="EC" id="2.7.13.3" evidence="2"/>
<dbReference type="Pfam" id="PF01590">
    <property type="entry name" value="GAF"/>
    <property type="match status" value="1"/>
</dbReference>
<dbReference type="SMART" id="SM00387">
    <property type="entry name" value="HATPase_c"/>
    <property type="match status" value="1"/>
</dbReference>
<evidence type="ECO:0000256" key="5">
    <source>
        <dbReference type="ARBA" id="ARBA00022777"/>
    </source>
</evidence>
<dbReference type="InterPro" id="IPR004358">
    <property type="entry name" value="Sig_transdc_His_kin-like_C"/>
</dbReference>
<accession>A0AAU7F6E4</accession>
<evidence type="ECO:0000313" key="8">
    <source>
        <dbReference type="EMBL" id="XBL99174.1"/>
    </source>
</evidence>
<evidence type="ECO:0000256" key="2">
    <source>
        <dbReference type="ARBA" id="ARBA00012438"/>
    </source>
</evidence>
<sequence length="802" mass="89055">MTQPFSSTPQFAQLVAQIEGQLHNERTLAQQSLDQLLAQTRAERDAVGFITAVELLSQITYGDTSLDLQYEALQMAQGHHLFAAEARLLNLIGRALYASARYQEAMQTWARCLETAELSQQYVCWVKAKMGLGQIYDALGDPASAVRLHQEAIERCAQLDDRWLLLQAHINLGVNLHKLRRSDEALAAFNFALDTARELKHADDEAEVLMRIGELYVTKQVFPLALRSLDSACVIAERTGYRWAWAQSLLLRAECLLRMARPKEALQEVHHGLEIAKQAGASHVRMKLLYLLAEVCEALDDFATALQMQRQAQQLERQINQSLQRDPLQQIAQIAGLSPNADQMLLDLASDPRLEQGDLPVLSQILCQTACKVLQLAQASFWQWSADRQTLHCLLRVAQDGALLQAGPDVPRSKLELLFGYLEAGEIVVAHSAAQHVYTWQWSELSLHLQGISALILVPVRLNDCSVAVLAFEHLHQQRNWQRDELQHATQLGLLASRALAQHQQRQYQLQIARLNEQLQNQNEMLELRVTERGQALQQASQKLVQAEKLAALGYLVAGFAHKLNTPLGSVLTAASTFSEKSSEISRLLDAGAMKKSQLEQFLAEGHTIAEIIQRNAHRASDMIRDLRQLAADDDAMLAARLGLKSLVDEIIARYAARSDASLIRFHNLLDEGLHILSYRAVLELIVAQLIQNSLRHAFAPGQSGQIEIASQYTGAGQLQVLYRDNGVGIVSELQQKAFEPFYTTQFGQGHSGLGLYQVYSLVHGKLGGEIALRSEPGQGLEITLTLPASANLSSVTFTPAG</sequence>
<evidence type="ECO:0000256" key="4">
    <source>
        <dbReference type="ARBA" id="ARBA00022679"/>
    </source>
</evidence>
<dbReference type="GO" id="GO:0007234">
    <property type="term" value="P:osmosensory signaling via phosphorelay pathway"/>
    <property type="evidence" value="ECO:0007669"/>
    <property type="project" value="TreeGrafter"/>
</dbReference>
<dbReference type="GO" id="GO:0000156">
    <property type="term" value="F:phosphorelay response regulator activity"/>
    <property type="evidence" value="ECO:0007669"/>
    <property type="project" value="TreeGrafter"/>
</dbReference>
<dbReference type="SUPFAM" id="SSF48452">
    <property type="entry name" value="TPR-like"/>
    <property type="match status" value="1"/>
</dbReference>
<dbReference type="PROSITE" id="PS50109">
    <property type="entry name" value="HIS_KIN"/>
    <property type="match status" value="1"/>
</dbReference>
<dbReference type="PANTHER" id="PTHR42878">
    <property type="entry name" value="TWO-COMPONENT HISTIDINE KINASE"/>
    <property type="match status" value="1"/>
</dbReference>
<dbReference type="InterPro" id="IPR005467">
    <property type="entry name" value="His_kinase_dom"/>
</dbReference>
<dbReference type="GO" id="GO:0000155">
    <property type="term" value="F:phosphorelay sensor kinase activity"/>
    <property type="evidence" value="ECO:0007669"/>
    <property type="project" value="InterPro"/>
</dbReference>
<dbReference type="Pfam" id="PF02518">
    <property type="entry name" value="HATPase_c"/>
    <property type="match status" value="1"/>
</dbReference>
<dbReference type="Gene3D" id="1.25.40.10">
    <property type="entry name" value="Tetratricopeptide repeat domain"/>
    <property type="match status" value="1"/>
</dbReference>
<name>A0AAU7F6E4_9NEIS</name>
<dbReference type="InterPro" id="IPR029016">
    <property type="entry name" value="GAF-like_dom_sf"/>
</dbReference>
<dbReference type="RefSeq" id="WP_348943610.1">
    <property type="nucleotide sequence ID" value="NZ_CP157355.1"/>
</dbReference>
<dbReference type="InterPro" id="IPR003018">
    <property type="entry name" value="GAF"/>
</dbReference>
<evidence type="ECO:0000256" key="6">
    <source>
        <dbReference type="SAM" id="Coils"/>
    </source>
</evidence>
<comment type="catalytic activity">
    <reaction evidence="1">
        <text>ATP + protein L-histidine = ADP + protein N-phospho-L-histidine.</text>
        <dbReference type="EC" id="2.7.13.3"/>
    </reaction>
</comment>
<protein>
    <recommendedName>
        <fullName evidence="2">histidine kinase</fullName>
        <ecNumber evidence="2">2.7.13.3</ecNumber>
    </recommendedName>
</protein>
<dbReference type="SMART" id="SM00388">
    <property type="entry name" value="HisKA"/>
    <property type="match status" value="1"/>
</dbReference>
<feature type="domain" description="Histidine kinase" evidence="7">
    <location>
        <begin position="559"/>
        <end position="791"/>
    </location>
</feature>
<dbReference type="EMBL" id="CP157355">
    <property type="protein sequence ID" value="XBL99174.1"/>
    <property type="molecule type" value="Genomic_DNA"/>
</dbReference>